<dbReference type="EMBL" id="KK103067">
    <property type="protein sequence ID" value="KIY96307.1"/>
    <property type="molecule type" value="Genomic_DNA"/>
</dbReference>
<dbReference type="PANTHER" id="PTHR46649:SF4">
    <property type="entry name" value="HALOACID DEHALOGENASE-LIKE HYDROLASE (HAD) SUPERFAMILY PROTEIN"/>
    <property type="match status" value="1"/>
</dbReference>
<dbReference type="RefSeq" id="XP_013895327.1">
    <property type="nucleotide sequence ID" value="XM_014039873.1"/>
</dbReference>
<sequence length="235" mass="26116">MFDVPSPRIRALLVDAAGTLLIPSEPVTEVYLRAAAKHGVKIQLSEREVLDNFRRAYNMPWGGSSLRYVDDARPFWRRVVALSVGSTNQAVFEDIYQYYSEGRAWTLAPGAAAALSRLRASGVKLAVCSNFDTRLRPVLRALRVDHLFHAIVVSAEVGAEKPSPIIFEAAVQQLGVKASECIHVGDDRRNDVWGGRDAGVTAWLWGQDVHSFDEVARRVLHMQQAGLFASWEDDE</sequence>
<evidence type="ECO:0000313" key="2">
    <source>
        <dbReference type="Proteomes" id="UP000054498"/>
    </source>
</evidence>
<dbReference type="InterPro" id="IPR006439">
    <property type="entry name" value="HAD-SF_hydro_IA"/>
</dbReference>
<dbReference type="KEGG" id="mng:MNEG_11655"/>
<dbReference type="AlphaFoldDB" id="A0A0D2J999"/>
<dbReference type="Proteomes" id="UP000054498">
    <property type="component" value="Unassembled WGS sequence"/>
</dbReference>
<proteinExistence type="predicted"/>
<dbReference type="Pfam" id="PF00702">
    <property type="entry name" value="Hydrolase"/>
    <property type="match status" value="1"/>
</dbReference>
<dbReference type="NCBIfam" id="TIGR01549">
    <property type="entry name" value="HAD-SF-IA-v1"/>
    <property type="match status" value="1"/>
</dbReference>
<dbReference type="InterPro" id="IPR011949">
    <property type="entry name" value="HAD-SF_hydro_IA_REG-2-like"/>
</dbReference>
<protein>
    <recommendedName>
        <fullName evidence="3">Haloacid dehalogenase-like hydrolase domain-containing protein 3</fullName>
    </recommendedName>
</protein>
<dbReference type="InterPro" id="IPR023214">
    <property type="entry name" value="HAD_sf"/>
</dbReference>
<dbReference type="Gene3D" id="1.10.150.720">
    <property type="entry name" value="Haloacid dehalogenase-like hydrolase"/>
    <property type="match status" value="1"/>
</dbReference>
<keyword evidence="2" id="KW-1185">Reference proteome</keyword>
<dbReference type="CDD" id="cd16415">
    <property type="entry name" value="HAD_dREG-2_like"/>
    <property type="match status" value="1"/>
</dbReference>
<dbReference type="SUPFAM" id="SSF56784">
    <property type="entry name" value="HAD-like"/>
    <property type="match status" value="1"/>
</dbReference>
<organism evidence="1 2">
    <name type="scientific">Monoraphidium neglectum</name>
    <dbReference type="NCBI Taxonomy" id="145388"/>
    <lineage>
        <taxon>Eukaryota</taxon>
        <taxon>Viridiplantae</taxon>
        <taxon>Chlorophyta</taxon>
        <taxon>core chlorophytes</taxon>
        <taxon>Chlorophyceae</taxon>
        <taxon>CS clade</taxon>
        <taxon>Sphaeropleales</taxon>
        <taxon>Selenastraceae</taxon>
        <taxon>Monoraphidium</taxon>
    </lineage>
</organism>
<evidence type="ECO:0008006" key="3">
    <source>
        <dbReference type="Google" id="ProtNLM"/>
    </source>
</evidence>
<dbReference type="PRINTS" id="PR00413">
    <property type="entry name" value="HADHALOGNASE"/>
</dbReference>
<dbReference type="NCBIfam" id="TIGR01509">
    <property type="entry name" value="HAD-SF-IA-v3"/>
    <property type="match status" value="1"/>
</dbReference>
<dbReference type="SFLD" id="SFLDS00003">
    <property type="entry name" value="Haloacid_Dehalogenase"/>
    <property type="match status" value="1"/>
</dbReference>
<reference evidence="1 2" key="1">
    <citation type="journal article" date="2013" name="BMC Genomics">
        <title>Reconstruction of the lipid metabolism for the microalga Monoraphidium neglectum from its genome sequence reveals characteristics suitable for biofuel production.</title>
        <authorList>
            <person name="Bogen C."/>
            <person name="Al-Dilaimi A."/>
            <person name="Albersmeier A."/>
            <person name="Wichmann J."/>
            <person name="Grundmann M."/>
            <person name="Rupp O."/>
            <person name="Lauersen K.J."/>
            <person name="Blifernez-Klassen O."/>
            <person name="Kalinowski J."/>
            <person name="Goesmann A."/>
            <person name="Mussgnug J.H."/>
            <person name="Kruse O."/>
        </authorList>
    </citation>
    <scope>NUCLEOTIDE SEQUENCE [LARGE SCALE GENOMIC DNA]</scope>
    <source>
        <strain evidence="1 2">SAG 48.87</strain>
    </source>
</reference>
<gene>
    <name evidence="1" type="ORF">MNEG_11655</name>
</gene>
<evidence type="ECO:0000313" key="1">
    <source>
        <dbReference type="EMBL" id="KIY96307.1"/>
    </source>
</evidence>
<dbReference type="InterPro" id="IPR044924">
    <property type="entry name" value="HAD-SF_hydro_IA_REG-2-like_cap"/>
</dbReference>
<dbReference type="GeneID" id="25728939"/>
<dbReference type="PANTHER" id="PTHR46649">
    <property type="match status" value="1"/>
</dbReference>
<dbReference type="OrthoDB" id="1694274at2759"/>
<dbReference type="STRING" id="145388.A0A0D2J999"/>
<dbReference type="NCBIfam" id="TIGR02252">
    <property type="entry name" value="DREG-2"/>
    <property type="match status" value="1"/>
</dbReference>
<dbReference type="Gene3D" id="3.40.50.1000">
    <property type="entry name" value="HAD superfamily/HAD-like"/>
    <property type="match status" value="1"/>
</dbReference>
<name>A0A0D2J999_9CHLO</name>
<dbReference type="InterPro" id="IPR036412">
    <property type="entry name" value="HAD-like_sf"/>
</dbReference>
<accession>A0A0D2J999</accession>
<dbReference type="SFLD" id="SFLDG01129">
    <property type="entry name" value="C1.5:_HAD__Beta-PGM__Phosphata"/>
    <property type="match status" value="1"/>
</dbReference>